<dbReference type="InterPro" id="IPR012338">
    <property type="entry name" value="Beta-lactam/transpept-like"/>
</dbReference>
<dbReference type="InterPro" id="IPR001466">
    <property type="entry name" value="Beta-lactam-related"/>
</dbReference>
<dbReference type="InterPro" id="IPR050789">
    <property type="entry name" value="Diverse_Enzym_Activities"/>
</dbReference>
<sequence length="119" mass="12899">VFPRIAPAFVTIAVLSGLGFGTTSVWAQFPTVAPEEVGLSPERLARVSEAFQSYADDGRIAGAVGLVARHGKLAWAEAWGMRDLAAGDPMEEDDIFRIFSMTKPITSVAVMMLWEEGHF</sequence>
<name>A0A382RJZ0_9ZZZZ</name>
<evidence type="ECO:0000313" key="2">
    <source>
        <dbReference type="EMBL" id="SVC97475.1"/>
    </source>
</evidence>
<organism evidence="2">
    <name type="scientific">marine metagenome</name>
    <dbReference type="NCBI Taxonomy" id="408172"/>
    <lineage>
        <taxon>unclassified sequences</taxon>
        <taxon>metagenomes</taxon>
        <taxon>ecological metagenomes</taxon>
    </lineage>
</organism>
<feature type="non-terminal residue" evidence="2">
    <location>
        <position position="1"/>
    </location>
</feature>
<gene>
    <name evidence="2" type="ORF">METZ01_LOCUS350329</name>
</gene>
<accession>A0A382RJZ0</accession>
<dbReference type="Pfam" id="PF00144">
    <property type="entry name" value="Beta-lactamase"/>
    <property type="match status" value="1"/>
</dbReference>
<dbReference type="PANTHER" id="PTHR43283">
    <property type="entry name" value="BETA-LACTAMASE-RELATED"/>
    <property type="match status" value="1"/>
</dbReference>
<dbReference type="SUPFAM" id="SSF56601">
    <property type="entry name" value="beta-lactamase/transpeptidase-like"/>
    <property type="match status" value="1"/>
</dbReference>
<dbReference type="AlphaFoldDB" id="A0A382RJZ0"/>
<feature type="domain" description="Beta-lactamase-related" evidence="1">
    <location>
        <begin position="49"/>
        <end position="118"/>
    </location>
</feature>
<dbReference type="Gene3D" id="3.40.710.10">
    <property type="entry name" value="DD-peptidase/beta-lactamase superfamily"/>
    <property type="match status" value="1"/>
</dbReference>
<feature type="non-terminal residue" evidence="2">
    <location>
        <position position="119"/>
    </location>
</feature>
<reference evidence="2" key="1">
    <citation type="submission" date="2018-05" db="EMBL/GenBank/DDBJ databases">
        <authorList>
            <person name="Lanie J.A."/>
            <person name="Ng W.-L."/>
            <person name="Kazmierczak K.M."/>
            <person name="Andrzejewski T.M."/>
            <person name="Davidsen T.M."/>
            <person name="Wayne K.J."/>
            <person name="Tettelin H."/>
            <person name="Glass J.I."/>
            <person name="Rusch D."/>
            <person name="Podicherti R."/>
            <person name="Tsui H.-C.T."/>
            <person name="Winkler M.E."/>
        </authorList>
    </citation>
    <scope>NUCLEOTIDE SEQUENCE</scope>
</reference>
<proteinExistence type="predicted"/>
<evidence type="ECO:0000259" key="1">
    <source>
        <dbReference type="Pfam" id="PF00144"/>
    </source>
</evidence>
<dbReference type="PANTHER" id="PTHR43283:SF3">
    <property type="entry name" value="BETA-LACTAMASE FAMILY PROTEIN (AFU_ORTHOLOGUE AFUA_5G07500)"/>
    <property type="match status" value="1"/>
</dbReference>
<protein>
    <recommendedName>
        <fullName evidence="1">Beta-lactamase-related domain-containing protein</fullName>
    </recommendedName>
</protein>
<dbReference type="EMBL" id="UINC01121959">
    <property type="protein sequence ID" value="SVC97475.1"/>
    <property type="molecule type" value="Genomic_DNA"/>
</dbReference>